<evidence type="ECO:0000256" key="10">
    <source>
        <dbReference type="ARBA" id="ARBA00023204"/>
    </source>
</evidence>
<dbReference type="EC" id="5.6.2.4" evidence="13 15"/>
<dbReference type="GO" id="GO:0006310">
    <property type="term" value="P:DNA recombination"/>
    <property type="evidence" value="ECO:0007669"/>
    <property type="project" value="UniProtKB-UniRule"/>
</dbReference>
<keyword evidence="3 15" id="KW-0547">Nucleotide-binding</keyword>
<evidence type="ECO:0000256" key="3">
    <source>
        <dbReference type="ARBA" id="ARBA00022741"/>
    </source>
</evidence>
<dbReference type="GO" id="GO:0006281">
    <property type="term" value="P:DNA repair"/>
    <property type="evidence" value="ECO:0007669"/>
    <property type="project" value="UniProtKB-UniRule"/>
</dbReference>
<dbReference type="InterPro" id="IPR047112">
    <property type="entry name" value="RecG/Mfd"/>
</dbReference>
<evidence type="ECO:0000256" key="1">
    <source>
        <dbReference type="ARBA" id="ARBA00007504"/>
    </source>
</evidence>
<proteinExistence type="inferred from homology"/>
<dbReference type="EMBL" id="JAJDKZ010000041">
    <property type="protein sequence ID" value="MCB8611222.1"/>
    <property type="molecule type" value="Genomic_DNA"/>
</dbReference>
<evidence type="ECO:0000256" key="4">
    <source>
        <dbReference type="ARBA" id="ARBA00022763"/>
    </source>
</evidence>
<keyword evidence="11" id="KW-0413">Isomerase</keyword>
<comment type="caution">
    <text evidence="19">The sequence shown here is derived from an EMBL/GenBank/DDBJ whole genome shotgun (WGS) entry which is preliminary data.</text>
</comment>
<dbReference type="GO" id="GO:0003677">
    <property type="term" value="F:DNA binding"/>
    <property type="evidence" value="ECO:0007669"/>
    <property type="project" value="UniProtKB-KW"/>
</dbReference>
<reference evidence="18" key="3">
    <citation type="submission" date="2021-10" db="EMBL/GenBank/DDBJ databases">
        <title>Collection of gut derived symbiotic bacterial strains cultured from healthy donors.</title>
        <authorList>
            <person name="Lin H."/>
            <person name="Littmann E."/>
            <person name="Kohout C."/>
            <person name="Pamer E.G."/>
        </authorList>
    </citation>
    <scope>NUCLEOTIDE SEQUENCE</scope>
    <source>
        <strain evidence="18">DFI.4.48</strain>
    </source>
</reference>
<evidence type="ECO:0000259" key="17">
    <source>
        <dbReference type="PROSITE" id="PS51194"/>
    </source>
</evidence>
<keyword evidence="5 15" id="KW-0378">Hydrolase</keyword>
<comment type="catalytic activity">
    <reaction evidence="14 15">
        <text>ATP + H2O = ADP + phosphate + H(+)</text>
        <dbReference type="Rhea" id="RHEA:13065"/>
        <dbReference type="ChEBI" id="CHEBI:15377"/>
        <dbReference type="ChEBI" id="CHEBI:15378"/>
        <dbReference type="ChEBI" id="CHEBI:30616"/>
        <dbReference type="ChEBI" id="CHEBI:43474"/>
        <dbReference type="ChEBI" id="CHEBI:456216"/>
        <dbReference type="EC" id="5.6.2.4"/>
    </reaction>
</comment>
<comment type="function">
    <text evidence="15">Plays a critical role in recombination and DNA repair. Helps process Holliday junction intermediates to mature products by catalyzing branch migration. Has replication fork regression activity, unwinds stalled or blocked replication forks to make a HJ that can be resolved. Has a DNA unwinding activity characteristic of a DNA helicase with 3'-5' polarity.</text>
</comment>
<accession>A0A2T3FKL6</accession>
<dbReference type="NCBIfam" id="NF008168">
    <property type="entry name" value="PRK10917.2-2"/>
    <property type="match status" value="1"/>
</dbReference>
<dbReference type="GO" id="GO:0016787">
    <property type="term" value="F:hydrolase activity"/>
    <property type="evidence" value="ECO:0007669"/>
    <property type="project" value="UniProtKB-KW"/>
</dbReference>
<dbReference type="InterPro" id="IPR011545">
    <property type="entry name" value="DEAD/DEAH_box_helicase_dom"/>
</dbReference>
<dbReference type="PANTHER" id="PTHR47964:SF1">
    <property type="entry name" value="ATP-DEPENDENT DNA HELICASE HOMOLOG RECG, CHLOROPLASTIC"/>
    <property type="match status" value="1"/>
</dbReference>
<evidence type="ECO:0000256" key="6">
    <source>
        <dbReference type="ARBA" id="ARBA00022806"/>
    </source>
</evidence>
<dbReference type="InterPro" id="IPR014001">
    <property type="entry name" value="Helicase_ATP-bd"/>
</dbReference>
<reference evidence="19" key="2">
    <citation type="journal article" date="2019" name="Int. J. Syst. Evol. Microbiol.">
        <title>Faecalibacillus intestinalis gen. nov., sp. nov. and Faecalibacillus faecis sp. nov., isolated from human faeces.</title>
        <authorList>
            <person name="Seo B."/>
            <person name="Jeon K."/>
            <person name="Baek I."/>
            <person name="Lee Y.M."/>
            <person name="Baek K."/>
            <person name="Ko G."/>
        </authorList>
    </citation>
    <scope>NUCLEOTIDE SEQUENCE</scope>
    <source>
        <strain evidence="19">SNUG30370</strain>
    </source>
</reference>
<gene>
    <name evidence="18" type="primary">recG</name>
    <name evidence="19" type="ORF">C7U55_12400</name>
    <name evidence="18" type="ORF">LJD69_11530</name>
</gene>
<evidence type="ECO:0000256" key="5">
    <source>
        <dbReference type="ARBA" id="ARBA00022801"/>
    </source>
</evidence>
<evidence type="ECO:0000313" key="18">
    <source>
        <dbReference type="EMBL" id="MCB8611222.1"/>
    </source>
</evidence>
<dbReference type="Pfam" id="PF00271">
    <property type="entry name" value="Helicase_C"/>
    <property type="match status" value="1"/>
</dbReference>
<dbReference type="PANTHER" id="PTHR47964">
    <property type="entry name" value="ATP-DEPENDENT DNA HELICASE HOMOLOG RECG, CHLOROPLASTIC"/>
    <property type="match status" value="1"/>
</dbReference>
<evidence type="ECO:0000313" key="20">
    <source>
        <dbReference type="Proteomes" id="UP000241201"/>
    </source>
</evidence>
<dbReference type="Proteomes" id="UP001198439">
    <property type="component" value="Unassembled WGS sequence"/>
</dbReference>
<name>A0A2T3FKL6_9FIRM</name>
<dbReference type="RefSeq" id="WP_106988831.1">
    <property type="nucleotide sequence ID" value="NZ_JAJCFI010000044.1"/>
</dbReference>
<evidence type="ECO:0000256" key="12">
    <source>
        <dbReference type="ARBA" id="ARBA00034617"/>
    </source>
</evidence>
<protein>
    <recommendedName>
        <fullName evidence="2 15">ATP-dependent DNA helicase RecG</fullName>
        <ecNumber evidence="13 15">5.6.2.4</ecNumber>
    </recommendedName>
</protein>
<feature type="domain" description="Helicase C-terminal" evidence="17">
    <location>
        <begin position="445"/>
        <end position="601"/>
    </location>
</feature>
<dbReference type="Pfam" id="PF19833">
    <property type="entry name" value="RecG_dom3_C"/>
    <property type="match status" value="1"/>
</dbReference>
<dbReference type="NCBIfam" id="NF008165">
    <property type="entry name" value="PRK10917.1-3"/>
    <property type="match status" value="1"/>
</dbReference>
<dbReference type="CDD" id="cd17992">
    <property type="entry name" value="DEXHc_RecG"/>
    <property type="match status" value="1"/>
</dbReference>
<dbReference type="PROSITE" id="PS51192">
    <property type="entry name" value="HELICASE_ATP_BIND_1"/>
    <property type="match status" value="1"/>
</dbReference>
<dbReference type="Pfam" id="PF17191">
    <property type="entry name" value="RecG_wedge"/>
    <property type="match status" value="1"/>
</dbReference>
<keyword evidence="7 15" id="KW-0067">ATP-binding</keyword>
<keyword evidence="10 15" id="KW-0234">DNA repair</keyword>
<dbReference type="InterPro" id="IPR001650">
    <property type="entry name" value="Helicase_C-like"/>
</dbReference>
<dbReference type="GO" id="GO:0005524">
    <property type="term" value="F:ATP binding"/>
    <property type="evidence" value="ECO:0007669"/>
    <property type="project" value="UniProtKB-KW"/>
</dbReference>
<dbReference type="SMART" id="SM00487">
    <property type="entry name" value="DEXDc"/>
    <property type="match status" value="1"/>
</dbReference>
<organism evidence="19 20">
    <name type="scientific">Faecalibacillus faecis</name>
    <dbReference type="NCBI Taxonomy" id="1982628"/>
    <lineage>
        <taxon>Bacteria</taxon>
        <taxon>Bacillati</taxon>
        <taxon>Bacillota</taxon>
        <taxon>Erysipelotrichia</taxon>
        <taxon>Erysipelotrichales</taxon>
        <taxon>Coprobacillaceae</taxon>
        <taxon>Faecalibacillus</taxon>
    </lineage>
</organism>
<evidence type="ECO:0000256" key="13">
    <source>
        <dbReference type="ARBA" id="ARBA00034808"/>
    </source>
</evidence>
<evidence type="ECO:0000256" key="14">
    <source>
        <dbReference type="ARBA" id="ARBA00048988"/>
    </source>
</evidence>
<keyword evidence="8" id="KW-0238">DNA-binding</keyword>
<dbReference type="EMBL" id="PYLP01000027">
    <property type="protein sequence ID" value="PST35829.1"/>
    <property type="molecule type" value="Genomic_DNA"/>
</dbReference>
<dbReference type="SUPFAM" id="SSF50249">
    <property type="entry name" value="Nucleic acid-binding proteins"/>
    <property type="match status" value="1"/>
</dbReference>
<dbReference type="Pfam" id="PF00270">
    <property type="entry name" value="DEAD"/>
    <property type="match status" value="1"/>
</dbReference>
<feature type="domain" description="Helicase ATP-binding" evidence="16">
    <location>
        <begin position="261"/>
        <end position="422"/>
    </location>
</feature>
<dbReference type="Gene3D" id="3.40.50.300">
    <property type="entry name" value="P-loop containing nucleotide triphosphate hydrolases"/>
    <property type="match status" value="2"/>
</dbReference>
<evidence type="ECO:0000313" key="19">
    <source>
        <dbReference type="EMBL" id="PST35829.1"/>
    </source>
</evidence>
<keyword evidence="4 15" id="KW-0227">DNA damage</keyword>
<dbReference type="InterPro" id="IPR033454">
    <property type="entry name" value="RecG_wedge"/>
</dbReference>
<dbReference type="SUPFAM" id="SSF52540">
    <property type="entry name" value="P-loop containing nucleoside triphosphate hydrolases"/>
    <property type="match status" value="2"/>
</dbReference>
<dbReference type="NCBIfam" id="TIGR00643">
    <property type="entry name" value="recG"/>
    <property type="match status" value="1"/>
</dbReference>
<dbReference type="SMART" id="SM00490">
    <property type="entry name" value="HELICc"/>
    <property type="match status" value="1"/>
</dbReference>
<dbReference type="AlphaFoldDB" id="A0A2T3FKL6"/>
<reference evidence="20" key="1">
    <citation type="submission" date="2018-03" db="EMBL/GenBank/DDBJ databases">
        <title>Lachnoclostridium SNUG30370 gen.nov., sp.nov., isolated from human faeces.</title>
        <authorList>
            <person name="Seo B."/>
            <person name="Jeon K."/>
            <person name="Ko G."/>
        </authorList>
    </citation>
    <scope>NUCLEOTIDE SEQUENCE [LARGE SCALE GENOMIC DNA]</scope>
    <source>
        <strain evidence="20">SNUG30370</strain>
    </source>
</reference>
<evidence type="ECO:0000256" key="7">
    <source>
        <dbReference type="ARBA" id="ARBA00022840"/>
    </source>
</evidence>
<keyword evidence="6 15" id="KW-0347">Helicase</keyword>
<keyword evidence="20" id="KW-1185">Reference proteome</keyword>
<keyword evidence="9 15" id="KW-0233">DNA recombination</keyword>
<dbReference type="Proteomes" id="UP000241201">
    <property type="component" value="Unassembled WGS sequence"/>
</dbReference>
<dbReference type="InterPro" id="IPR004609">
    <property type="entry name" value="ATP-dep_DNA_helicase_RecG"/>
</dbReference>
<evidence type="ECO:0000256" key="15">
    <source>
        <dbReference type="RuleBase" id="RU363016"/>
    </source>
</evidence>
<dbReference type="PROSITE" id="PS51194">
    <property type="entry name" value="HELICASE_CTER"/>
    <property type="match status" value="1"/>
</dbReference>
<dbReference type="PROSITE" id="PS51450">
    <property type="entry name" value="LRR"/>
    <property type="match status" value="1"/>
</dbReference>
<dbReference type="InterPro" id="IPR001611">
    <property type="entry name" value="Leu-rich_rpt"/>
</dbReference>
<dbReference type="InterPro" id="IPR045562">
    <property type="entry name" value="RecG_dom3_C"/>
</dbReference>
<evidence type="ECO:0000256" key="9">
    <source>
        <dbReference type="ARBA" id="ARBA00023172"/>
    </source>
</evidence>
<dbReference type="GO" id="GO:0043138">
    <property type="term" value="F:3'-5' DNA helicase activity"/>
    <property type="evidence" value="ECO:0007669"/>
    <property type="project" value="UniProtKB-EC"/>
</dbReference>
<evidence type="ECO:0000256" key="8">
    <source>
        <dbReference type="ARBA" id="ARBA00023125"/>
    </source>
</evidence>
<dbReference type="InterPro" id="IPR012340">
    <property type="entry name" value="NA-bd_OB-fold"/>
</dbReference>
<comment type="similarity">
    <text evidence="1 15">Belongs to the helicase family. RecG subfamily.</text>
</comment>
<evidence type="ECO:0000259" key="16">
    <source>
        <dbReference type="PROSITE" id="PS51192"/>
    </source>
</evidence>
<evidence type="ECO:0000256" key="11">
    <source>
        <dbReference type="ARBA" id="ARBA00023235"/>
    </source>
</evidence>
<comment type="catalytic activity">
    <reaction evidence="12 15">
        <text>Couples ATP hydrolysis with the unwinding of duplex DNA by translocating in the 3'-5' direction.</text>
        <dbReference type="EC" id="5.6.2.4"/>
    </reaction>
</comment>
<dbReference type="InterPro" id="IPR027417">
    <property type="entry name" value="P-loop_NTPase"/>
</dbReference>
<evidence type="ECO:0000256" key="2">
    <source>
        <dbReference type="ARBA" id="ARBA00017846"/>
    </source>
</evidence>
<dbReference type="GeneID" id="77471883"/>
<sequence>MEYELKVLKINDNKIKQLNELSLYTVKDLILHYPYRYEEMLETPLHDETKVIIEGKLIDEPKVFFKGRLSRLTFHIDYHGETLTITLFNRHFLKKNMHVGMKLTIVGKYNEARKSITASEVKLKGLEEISGITPVYSLKEGLTQKNFQGYVNKALSFYKGHIGNSIPDYLCQKYHLVDRQEALFKVHQPQTRSDVISALRYLKYEEFFKFQMTMQYIKQNRTQNIGISKLIDKEQINKFIQKLPFQLTEDQQKVVDDILIDLSSQKLMYRFVQGDVGSGKTVVAAISLYANYLAGYQGAMMAPTEILALQHYQSLKKLFKKTKVNIALLTGHLSLKEKNEIYQQLEQGKIDIIVGTHALFQDKVQYNQLGLVITDEQHRFGVEQRKALKNKGNKVDFLVMTATPIPRTLAISLYGDMDVSTIKTMPNGRKKVITRFVKGISMKPILKDLKDYLASGGQCYVVCPLVSESEAIEGRNASDISKAMASYFKGQYEVGLVHGQMNDEEKNQVMDAFKENKIQVLVSTTVIEVGVDVSNANMMVIYNAERFGLSQLHQLRGRVGRSKEQGYCYLLSQANNSEQKERLEFLENHHDGFEVSEYDLKIRGPGDLLGQKQSGVPTFMIGDIFKDYHILEITRKDAYEALNQHQDDEKIQKMLVEIKNNLTKNNAYID</sequence>